<reference evidence="1" key="1">
    <citation type="journal article" date="2015" name="Nature">
        <title>Complex archaea that bridge the gap between prokaryotes and eukaryotes.</title>
        <authorList>
            <person name="Spang A."/>
            <person name="Saw J.H."/>
            <person name="Jorgensen S.L."/>
            <person name="Zaremba-Niedzwiedzka K."/>
            <person name="Martijn J."/>
            <person name="Lind A.E."/>
            <person name="van Eijk R."/>
            <person name="Schleper C."/>
            <person name="Guy L."/>
            <person name="Ettema T.J."/>
        </authorList>
    </citation>
    <scope>NUCLEOTIDE SEQUENCE</scope>
</reference>
<sequence length="109" mass="11689">MMNVCDECLTAVHDETTTSLTADEQADMARELGADISDHRCDQFDTGNSCACACYGGPTEKVKQIDSDLYHQLVSGSESCSTCGGETYPLGALGNINWSRCRACGMDSF</sequence>
<gene>
    <name evidence="1" type="ORF">LCGC14_1625610</name>
</gene>
<protein>
    <submittedName>
        <fullName evidence="1">Uncharacterized protein</fullName>
    </submittedName>
</protein>
<comment type="caution">
    <text evidence="1">The sequence shown here is derived from an EMBL/GenBank/DDBJ whole genome shotgun (WGS) entry which is preliminary data.</text>
</comment>
<dbReference type="EMBL" id="LAZR01013337">
    <property type="protein sequence ID" value="KKM22408.1"/>
    <property type="molecule type" value="Genomic_DNA"/>
</dbReference>
<proteinExistence type="predicted"/>
<evidence type="ECO:0000313" key="1">
    <source>
        <dbReference type="EMBL" id="KKM22408.1"/>
    </source>
</evidence>
<accession>A0A0F9KJP2</accession>
<organism evidence="1">
    <name type="scientific">marine sediment metagenome</name>
    <dbReference type="NCBI Taxonomy" id="412755"/>
    <lineage>
        <taxon>unclassified sequences</taxon>
        <taxon>metagenomes</taxon>
        <taxon>ecological metagenomes</taxon>
    </lineage>
</organism>
<name>A0A0F9KJP2_9ZZZZ</name>
<dbReference type="AlphaFoldDB" id="A0A0F9KJP2"/>